<sequence length="160" mass="18275">MIIPIIGNVIFPITLDPTVWIFDDRKIKIEEAFSNSTKLPDTNDELEKASQRWERAINPPVNQGISRVEGEEILKHSYVMPIEDFIRNAEIKLDAINATLVIGENVQDNITISLEDLENCYLQFAMNGKPLKDDGPVYFYYHDGSNKDNPIKNVKKIIVN</sequence>
<accession>A0A3D8PQQ8</accession>
<organism evidence="1 2">
    <name type="scientific">Oceanobacillus arenosus</name>
    <dbReference type="NCBI Taxonomy" id="1229153"/>
    <lineage>
        <taxon>Bacteria</taxon>
        <taxon>Bacillati</taxon>
        <taxon>Bacillota</taxon>
        <taxon>Bacilli</taxon>
        <taxon>Bacillales</taxon>
        <taxon>Bacillaceae</taxon>
        <taxon>Oceanobacillus</taxon>
    </lineage>
</organism>
<protein>
    <recommendedName>
        <fullName evidence="3">Peptidyl-prolyl cis-trans isomerase</fullName>
    </recommendedName>
</protein>
<proteinExistence type="predicted"/>
<dbReference type="RefSeq" id="WP_115773612.1">
    <property type="nucleotide sequence ID" value="NZ_PIOC01000017.1"/>
</dbReference>
<dbReference type="OrthoDB" id="2404998at2"/>
<gene>
    <name evidence="1" type="ORF">CWR48_12750</name>
</gene>
<dbReference type="AlphaFoldDB" id="A0A3D8PQQ8"/>
<dbReference type="EMBL" id="PIOC01000017">
    <property type="protein sequence ID" value="RDW18433.1"/>
    <property type="molecule type" value="Genomic_DNA"/>
</dbReference>
<dbReference type="Proteomes" id="UP000257143">
    <property type="component" value="Unassembled WGS sequence"/>
</dbReference>
<evidence type="ECO:0000313" key="2">
    <source>
        <dbReference type="Proteomes" id="UP000257143"/>
    </source>
</evidence>
<keyword evidence="2" id="KW-1185">Reference proteome</keyword>
<name>A0A3D8PQQ8_9BACI</name>
<comment type="caution">
    <text evidence="1">The sequence shown here is derived from an EMBL/GenBank/DDBJ whole genome shotgun (WGS) entry which is preliminary data.</text>
</comment>
<evidence type="ECO:0008006" key="3">
    <source>
        <dbReference type="Google" id="ProtNLM"/>
    </source>
</evidence>
<reference evidence="2" key="1">
    <citation type="submission" date="2017-11" db="EMBL/GenBank/DDBJ databases">
        <authorList>
            <person name="Zhu W."/>
        </authorList>
    </citation>
    <scope>NUCLEOTIDE SEQUENCE [LARGE SCALE GENOMIC DNA]</scope>
    <source>
        <strain evidence="2">CAU 1183</strain>
    </source>
</reference>
<evidence type="ECO:0000313" key="1">
    <source>
        <dbReference type="EMBL" id="RDW18433.1"/>
    </source>
</evidence>